<proteinExistence type="predicted"/>
<dbReference type="Proteomes" id="UP000054144">
    <property type="component" value="Unassembled WGS sequence"/>
</dbReference>
<name>A0A0D7A4Q9_9AGAR</name>
<dbReference type="AlphaFoldDB" id="A0A0D7A4Q9"/>
<dbReference type="OrthoDB" id="3250108at2759"/>
<accession>A0A0D7A4Q9</accession>
<reference evidence="2 3" key="1">
    <citation type="journal article" date="2015" name="Fungal Genet. Biol.">
        <title>Evolution of novel wood decay mechanisms in Agaricales revealed by the genome sequences of Fistulina hepatica and Cylindrobasidium torrendii.</title>
        <authorList>
            <person name="Floudas D."/>
            <person name="Held B.W."/>
            <person name="Riley R."/>
            <person name="Nagy L.G."/>
            <person name="Koehler G."/>
            <person name="Ransdell A.S."/>
            <person name="Younus H."/>
            <person name="Chow J."/>
            <person name="Chiniquy J."/>
            <person name="Lipzen A."/>
            <person name="Tritt A."/>
            <person name="Sun H."/>
            <person name="Haridas S."/>
            <person name="LaButti K."/>
            <person name="Ohm R.A."/>
            <person name="Kues U."/>
            <person name="Blanchette R.A."/>
            <person name="Grigoriev I.V."/>
            <person name="Minto R.E."/>
            <person name="Hibbett D.S."/>
        </authorList>
    </citation>
    <scope>NUCLEOTIDE SEQUENCE [LARGE SCALE GENOMIC DNA]</scope>
    <source>
        <strain evidence="2 3">ATCC 64428</strain>
    </source>
</reference>
<feature type="region of interest" description="Disordered" evidence="1">
    <location>
        <begin position="45"/>
        <end position="69"/>
    </location>
</feature>
<dbReference type="EMBL" id="KN882048">
    <property type="protein sequence ID" value="KIY45354.1"/>
    <property type="molecule type" value="Genomic_DNA"/>
</dbReference>
<evidence type="ECO:0000256" key="1">
    <source>
        <dbReference type="SAM" id="MobiDB-lite"/>
    </source>
</evidence>
<keyword evidence="3" id="KW-1185">Reference proteome</keyword>
<protein>
    <submittedName>
        <fullName evidence="2">Uncharacterized protein</fullName>
    </submittedName>
</protein>
<gene>
    <name evidence="2" type="ORF">FISHEDRAFT_49329</name>
</gene>
<evidence type="ECO:0000313" key="3">
    <source>
        <dbReference type="Proteomes" id="UP000054144"/>
    </source>
</evidence>
<organism evidence="2 3">
    <name type="scientific">Fistulina hepatica ATCC 64428</name>
    <dbReference type="NCBI Taxonomy" id="1128425"/>
    <lineage>
        <taxon>Eukaryota</taxon>
        <taxon>Fungi</taxon>
        <taxon>Dikarya</taxon>
        <taxon>Basidiomycota</taxon>
        <taxon>Agaricomycotina</taxon>
        <taxon>Agaricomycetes</taxon>
        <taxon>Agaricomycetidae</taxon>
        <taxon>Agaricales</taxon>
        <taxon>Fistulinaceae</taxon>
        <taxon>Fistulina</taxon>
    </lineage>
</organism>
<evidence type="ECO:0000313" key="2">
    <source>
        <dbReference type="EMBL" id="KIY45354.1"/>
    </source>
</evidence>
<feature type="region of interest" description="Disordered" evidence="1">
    <location>
        <begin position="192"/>
        <end position="212"/>
    </location>
</feature>
<sequence length="359" mass="40067">MAGIDFEPVCVPTISVSPPPVEAPIGKPLSPFTWPASPLAEDDSCRPHLLSPPVLSTCKRPSPLRPNPRGLERERFEALLNATRERSASANKMPDLRMEVARRVHRMKQAERRALFLSKVSAPPSPTATGLPKTPPESPAILHYSLPSPGLQSPLTLFEMLNNNSIHLPGDDIPITRESWVEQVDFRFPQEKQKVHPPAVPSCGKPSRGTLPTLDEITARIGSRGKQLPIENRSNRLPAFLSRPPVISKAVPSSEWPRLRSNVGRLQMPQRRTDPIPRQSTPPMQPMIQITTTRELNSRQRSAKMMLTTLRRRSLPDPPTNPMEYTLDAKWKRRSAPAEMMVRPRGGFQHSVLSMPGGF</sequence>